<evidence type="ECO:0000256" key="1">
    <source>
        <dbReference type="SAM" id="MobiDB-lite"/>
    </source>
</evidence>
<dbReference type="OrthoDB" id="10017373at2"/>
<dbReference type="RefSeq" id="WP_126072237.1">
    <property type="nucleotide sequence ID" value="NZ_CP051166.1"/>
</dbReference>
<proteinExistence type="predicted"/>
<feature type="chain" id="PRO_5019186677" evidence="2">
    <location>
        <begin position="22"/>
        <end position="223"/>
    </location>
</feature>
<dbReference type="AlphaFoldDB" id="A0A430HTH0"/>
<evidence type="ECO:0000313" key="3">
    <source>
        <dbReference type="EMBL" id="RSZ60853.1"/>
    </source>
</evidence>
<feature type="signal peptide" evidence="2">
    <location>
        <begin position="1"/>
        <end position="21"/>
    </location>
</feature>
<evidence type="ECO:0000313" key="4">
    <source>
        <dbReference type="Proteomes" id="UP000278085"/>
    </source>
</evidence>
<name>A0A430HTH0_9BURK</name>
<reference evidence="3 4" key="1">
    <citation type="submission" date="2018-12" db="EMBL/GenBank/DDBJ databases">
        <authorList>
            <person name="Yang E."/>
        </authorList>
    </citation>
    <scope>NUCLEOTIDE SEQUENCE [LARGE SCALE GENOMIC DNA]</scope>
    <source>
        <strain evidence="3 4">SOD</strain>
    </source>
</reference>
<keyword evidence="2" id="KW-0732">Signal</keyword>
<organism evidence="3 4">
    <name type="scientific">Massilia atriviolacea</name>
    <dbReference type="NCBI Taxonomy" id="2495579"/>
    <lineage>
        <taxon>Bacteria</taxon>
        <taxon>Pseudomonadati</taxon>
        <taxon>Pseudomonadota</taxon>
        <taxon>Betaproteobacteria</taxon>
        <taxon>Burkholderiales</taxon>
        <taxon>Oxalobacteraceae</taxon>
        <taxon>Telluria group</taxon>
        <taxon>Massilia</taxon>
    </lineage>
</organism>
<feature type="compositionally biased region" description="Low complexity" evidence="1">
    <location>
        <begin position="33"/>
        <end position="42"/>
    </location>
</feature>
<sequence length="223" mass="23718">MFARPTVPGALLLLSLSAAQAQTAPDPPPPPMSISGDSSGPGRKQAPLASMTTQWQRELRKDARVDKRGFRAVVVPAAFIGQLDAVKTLPAFVPVRFGGAARVGELDLLGSVEESKRRKNYLFGRQGRAGAMLTVWRYKEDGASYTVVSELLNQTVDGTPATLSLATTGDSRQCQWKLLAVGDAVSHEIVIADALNDKNEAGMTVAQVMATAKALVGFAAKQR</sequence>
<comment type="caution">
    <text evidence="3">The sequence shown here is derived from an EMBL/GenBank/DDBJ whole genome shotgun (WGS) entry which is preliminary data.</text>
</comment>
<protein>
    <submittedName>
        <fullName evidence="3">Uncharacterized protein</fullName>
    </submittedName>
</protein>
<dbReference type="EMBL" id="RXLQ01000001">
    <property type="protein sequence ID" value="RSZ60853.1"/>
    <property type="molecule type" value="Genomic_DNA"/>
</dbReference>
<feature type="region of interest" description="Disordered" evidence="1">
    <location>
        <begin position="20"/>
        <end position="53"/>
    </location>
</feature>
<gene>
    <name evidence="3" type="ORF">EJB06_01570</name>
</gene>
<evidence type="ECO:0000256" key="2">
    <source>
        <dbReference type="SAM" id="SignalP"/>
    </source>
</evidence>
<keyword evidence="4" id="KW-1185">Reference proteome</keyword>
<dbReference type="Proteomes" id="UP000278085">
    <property type="component" value="Unassembled WGS sequence"/>
</dbReference>
<accession>A0A430HTH0</accession>